<dbReference type="Pfam" id="PF00254">
    <property type="entry name" value="FKBP_C"/>
    <property type="match status" value="1"/>
</dbReference>
<dbReference type="InterPro" id="IPR046357">
    <property type="entry name" value="PPIase_dom_sf"/>
</dbReference>
<name>A0AAE3M534_9BACT</name>
<keyword evidence="3 5" id="KW-0697">Rotamase</keyword>
<dbReference type="GO" id="GO:0003755">
    <property type="term" value="F:peptidyl-prolyl cis-trans isomerase activity"/>
    <property type="evidence" value="ECO:0007669"/>
    <property type="project" value="UniProtKB-UniRule"/>
</dbReference>
<evidence type="ECO:0000256" key="6">
    <source>
        <dbReference type="RuleBase" id="RU003915"/>
    </source>
</evidence>
<dbReference type="GO" id="GO:0006457">
    <property type="term" value="P:protein folding"/>
    <property type="evidence" value="ECO:0007669"/>
    <property type="project" value="InterPro"/>
</dbReference>
<dbReference type="InterPro" id="IPR000774">
    <property type="entry name" value="PPIase_FKBP_N"/>
</dbReference>
<feature type="region of interest" description="Disordered" evidence="7">
    <location>
        <begin position="1"/>
        <end position="24"/>
    </location>
</feature>
<dbReference type="Gene3D" id="3.10.50.40">
    <property type="match status" value="1"/>
</dbReference>
<dbReference type="EMBL" id="JAPDPJ010000028">
    <property type="protein sequence ID" value="MCW3787357.1"/>
    <property type="molecule type" value="Genomic_DNA"/>
</dbReference>
<dbReference type="Proteomes" id="UP001209229">
    <property type="component" value="Unassembled WGS sequence"/>
</dbReference>
<dbReference type="PANTHER" id="PTHR43811:SF57">
    <property type="entry name" value="FKBP-TYPE PEPTIDYL-PROLYL CIS-TRANS ISOMERASE FKPA-RELATED"/>
    <property type="match status" value="1"/>
</dbReference>
<evidence type="ECO:0000313" key="9">
    <source>
        <dbReference type="EMBL" id="MCW3787357.1"/>
    </source>
</evidence>
<dbReference type="PROSITE" id="PS50059">
    <property type="entry name" value="FKBP_PPIASE"/>
    <property type="match status" value="1"/>
</dbReference>
<gene>
    <name evidence="9" type="ORF">OM075_12825</name>
</gene>
<evidence type="ECO:0000259" key="8">
    <source>
        <dbReference type="PROSITE" id="PS50059"/>
    </source>
</evidence>
<comment type="caution">
    <text evidence="9">The sequence shown here is derived from an EMBL/GenBank/DDBJ whole genome shotgun (WGS) entry which is preliminary data.</text>
</comment>
<dbReference type="Pfam" id="PF01346">
    <property type="entry name" value="FKBP_N"/>
    <property type="match status" value="1"/>
</dbReference>
<evidence type="ECO:0000313" key="10">
    <source>
        <dbReference type="Proteomes" id="UP001209229"/>
    </source>
</evidence>
<comment type="catalytic activity">
    <reaction evidence="1 5 6">
        <text>[protein]-peptidylproline (omega=180) = [protein]-peptidylproline (omega=0)</text>
        <dbReference type="Rhea" id="RHEA:16237"/>
        <dbReference type="Rhea" id="RHEA-COMP:10747"/>
        <dbReference type="Rhea" id="RHEA-COMP:10748"/>
        <dbReference type="ChEBI" id="CHEBI:83833"/>
        <dbReference type="ChEBI" id="CHEBI:83834"/>
        <dbReference type="EC" id="5.2.1.8"/>
    </reaction>
</comment>
<organism evidence="9 10">
    <name type="scientific">Plebeiibacterium sediminum</name>
    <dbReference type="NCBI Taxonomy" id="2992112"/>
    <lineage>
        <taxon>Bacteria</taxon>
        <taxon>Pseudomonadati</taxon>
        <taxon>Bacteroidota</taxon>
        <taxon>Bacteroidia</taxon>
        <taxon>Marinilabiliales</taxon>
        <taxon>Marinilabiliaceae</taxon>
        <taxon>Plebeiibacterium</taxon>
    </lineage>
</organism>
<evidence type="ECO:0000256" key="2">
    <source>
        <dbReference type="ARBA" id="ARBA00006577"/>
    </source>
</evidence>
<reference evidence="9" key="1">
    <citation type="submission" date="2022-10" db="EMBL/GenBank/DDBJ databases">
        <authorList>
            <person name="Yu W.X."/>
        </authorList>
    </citation>
    <scope>NUCLEOTIDE SEQUENCE</scope>
    <source>
        <strain evidence="9">AAT</strain>
    </source>
</reference>
<dbReference type="AlphaFoldDB" id="A0AAE3M534"/>
<evidence type="ECO:0000256" key="4">
    <source>
        <dbReference type="ARBA" id="ARBA00023235"/>
    </source>
</evidence>
<keyword evidence="10" id="KW-1185">Reference proteome</keyword>
<proteinExistence type="inferred from homology"/>
<keyword evidence="4 5" id="KW-0413">Isomerase</keyword>
<dbReference type="EC" id="5.2.1.8" evidence="6"/>
<dbReference type="RefSeq" id="WP_301190922.1">
    <property type="nucleotide sequence ID" value="NZ_JAPDPJ010000028.1"/>
</dbReference>
<evidence type="ECO:0000256" key="7">
    <source>
        <dbReference type="SAM" id="MobiDB-lite"/>
    </source>
</evidence>
<sequence>MARGNKKQKLGGSAGQNRKNSDDFLALNIKKPNIKETASGLQYEIIKEGEGDSPDENSIVIVHQRAMLLGGKVLDDTYKENSTMEFKLNETIEGYQEGLMMMKPGARYKFFVPPELGWGKKGSGGRIGPYAVVIFDVNLVEFY</sequence>
<evidence type="ECO:0000256" key="5">
    <source>
        <dbReference type="PROSITE-ProRule" id="PRU00277"/>
    </source>
</evidence>
<feature type="domain" description="PPIase FKBP-type" evidence="8">
    <location>
        <begin position="57"/>
        <end position="143"/>
    </location>
</feature>
<evidence type="ECO:0000256" key="3">
    <source>
        <dbReference type="ARBA" id="ARBA00023110"/>
    </source>
</evidence>
<dbReference type="InterPro" id="IPR001179">
    <property type="entry name" value="PPIase_FKBP_dom"/>
</dbReference>
<dbReference type="SUPFAM" id="SSF54534">
    <property type="entry name" value="FKBP-like"/>
    <property type="match status" value="1"/>
</dbReference>
<dbReference type="PANTHER" id="PTHR43811">
    <property type="entry name" value="FKBP-TYPE PEPTIDYL-PROLYL CIS-TRANS ISOMERASE FKPA"/>
    <property type="match status" value="1"/>
</dbReference>
<accession>A0AAE3M534</accession>
<evidence type="ECO:0000256" key="1">
    <source>
        <dbReference type="ARBA" id="ARBA00000971"/>
    </source>
</evidence>
<protein>
    <recommendedName>
        <fullName evidence="6">Peptidyl-prolyl cis-trans isomerase</fullName>
        <ecNumber evidence="6">5.2.1.8</ecNumber>
    </recommendedName>
</protein>
<comment type="similarity">
    <text evidence="2 6">Belongs to the FKBP-type PPIase family.</text>
</comment>